<protein>
    <submittedName>
        <fullName evidence="1">Uncharacterized protein</fullName>
    </submittedName>
</protein>
<evidence type="ECO:0000313" key="1">
    <source>
        <dbReference type="EMBL" id="PLW81901.1"/>
    </source>
</evidence>
<dbReference type="AlphaFoldDB" id="A0A2N5Y0I4"/>
<proteinExistence type="predicted"/>
<accession>A0A2N5Y0I4</accession>
<dbReference type="OrthoDB" id="7061897at2"/>
<keyword evidence="2" id="KW-1185">Reference proteome</keyword>
<evidence type="ECO:0000313" key="2">
    <source>
        <dbReference type="Proteomes" id="UP000234845"/>
    </source>
</evidence>
<dbReference type="Proteomes" id="UP000234845">
    <property type="component" value="Unassembled WGS sequence"/>
</dbReference>
<dbReference type="RefSeq" id="WP_101521836.1">
    <property type="nucleotide sequence ID" value="NZ_PKLZ01000009.1"/>
</dbReference>
<sequence length="230" mass="24266">MSTTHELNKLAYFDALGLELLVAVRPLPGAAASAPRCILQVPPVTAAPATESTPTQPEAQMPHIEMDKVPAARTAPRAPGPAGSPAANRIREPAFHMAAVVAGGCLWLDTLPAPILPPDQLKLIQAMAHAVAGTQGQPTVTRFDWPLHGNRQLDLGPGAAAAALTSFVQRQLQQHHCRALVLLGTDSGDRLQAGELPDIATVSVPLGCAELLAQPLRKREAWLALESLCR</sequence>
<comment type="caution">
    <text evidence="1">The sequence shown here is derived from an EMBL/GenBank/DDBJ whole genome shotgun (WGS) entry which is preliminary data.</text>
</comment>
<dbReference type="EMBL" id="PKLZ01000009">
    <property type="protein sequence ID" value="PLW81901.1"/>
    <property type="molecule type" value="Genomic_DNA"/>
</dbReference>
<reference evidence="2" key="1">
    <citation type="submission" date="2017-11" db="EMBL/GenBank/DDBJ databases">
        <title>The draft genome sequence of Chromatocurvus sp. F02.</title>
        <authorList>
            <person name="Du Z.-J."/>
            <person name="Chang Y.-Q."/>
        </authorList>
    </citation>
    <scope>NUCLEOTIDE SEQUENCE [LARGE SCALE GENOMIC DNA]</scope>
    <source>
        <strain evidence="2">F02</strain>
    </source>
</reference>
<gene>
    <name evidence="1" type="ORF">CWI75_12405</name>
</gene>
<organism evidence="1 2">
    <name type="scientific">Kineobactrum sediminis</name>
    <dbReference type="NCBI Taxonomy" id="1905677"/>
    <lineage>
        <taxon>Bacteria</taxon>
        <taxon>Pseudomonadati</taxon>
        <taxon>Pseudomonadota</taxon>
        <taxon>Gammaproteobacteria</taxon>
        <taxon>Cellvibrionales</taxon>
        <taxon>Halieaceae</taxon>
        <taxon>Kineobactrum</taxon>
    </lineage>
</organism>
<name>A0A2N5Y0I4_9GAMM</name>